<dbReference type="Proteomes" id="UP000248889">
    <property type="component" value="Unassembled WGS sequence"/>
</dbReference>
<proteinExistence type="predicted"/>
<dbReference type="InterPro" id="IPR045596">
    <property type="entry name" value="DUF6459"/>
</dbReference>
<dbReference type="Pfam" id="PF20060">
    <property type="entry name" value="DUF6459"/>
    <property type="match status" value="1"/>
</dbReference>
<dbReference type="EMBL" id="QKYN01000004">
    <property type="protein sequence ID" value="RAG87585.1"/>
    <property type="molecule type" value="Genomic_DNA"/>
</dbReference>
<sequence length="133" mass="15141">MTTHTGNVRIGRIHGVGARRRPTPCTTPQNPLARAYAQRLLEVLSGKRPQEQLLAFATEDVYDRVRTLRALGCLRAAALQRVFDSTPRPDALEVTALFHVGDRTETLAFRLECRALRRSQNVTWRFTALESRW</sequence>
<keyword evidence="2" id="KW-1185">Reference proteome</keyword>
<dbReference type="AlphaFoldDB" id="A0A2X0KEW7"/>
<protein>
    <submittedName>
        <fullName evidence="1">Uncharacterized protein</fullName>
    </submittedName>
</protein>
<accession>A0A2X0KEW7</accession>
<name>A0A2X0KEW7_9ACTN</name>
<dbReference type="RefSeq" id="WP_111498679.1">
    <property type="nucleotide sequence ID" value="NZ_QKYN01000004.1"/>
</dbReference>
<reference evidence="1 2" key="1">
    <citation type="submission" date="2018-06" db="EMBL/GenBank/DDBJ databases">
        <title>Streptacidiphilus pinicola sp. nov., isolated from pine grove soil.</title>
        <authorList>
            <person name="Roh S.G."/>
            <person name="Park S."/>
            <person name="Kim M.-K."/>
            <person name="Yun B.-R."/>
            <person name="Park J."/>
            <person name="Kim M.J."/>
            <person name="Kim Y.S."/>
            <person name="Kim S.B."/>
        </authorList>
    </citation>
    <scope>NUCLEOTIDE SEQUENCE [LARGE SCALE GENOMIC DNA]</scope>
    <source>
        <strain evidence="1 2">MMS16-CNU450</strain>
    </source>
</reference>
<comment type="caution">
    <text evidence="1">The sequence shown here is derived from an EMBL/GenBank/DDBJ whole genome shotgun (WGS) entry which is preliminary data.</text>
</comment>
<gene>
    <name evidence="1" type="ORF">DN069_00575</name>
</gene>
<evidence type="ECO:0000313" key="2">
    <source>
        <dbReference type="Proteomes" id="UP000248889"/>
    </source>
</evidence>
<organism evidence="1 2">
    <name type="scientific">Streptacidiphilus pinicola</name>
    <dbReference type="NCBI Taxonomy" id="2219663"/>
    <lineage>
        <taxon>Bacteria</taxon>
        <taxon>Bacillati</taxon>
        <taxon>Actinomycetota</taxon>
        <taxon>Actinomycetes</taxon>
        <taxon>Kitasatosporales</taxon>
        <taxon>Streptomycetaceae</taxon>
        <taxon>Streptacidiphilus</taxon>
    </lineage>
</organism>
<evidence type="ECO:0000313" key="1">
    <source>
        <dbReference type="EMBL" id="RAG87585.1"/>
    </source>
</evidence>